<dbReference type="PANTHER" id="PTHR21600">
    <property type="entry name" value="MITOCHONDRIAL RNA PSEUDOURIDINE SYNTHASE"/>
    <property type="match status" value="1"/>
</dbReference>
<feature type="domain" description="Pseudouridine synthase RsuA/RluA-like" evidence="2">
    <location>
        <begin position="34"/>
        <end position="217"/>
    </location>
</feature>
<accession>A0A504YDF1</accession>
<dbReference type="Gene3D" id="3.30.2350.10">
    <property type="entry name" value="Pseudouridine synthase"/>
    <property type="match status" value="1"/>
</dbReference>
<dbReference type="GO" id="GO:0000455">
    <property type="term" value="P:enzyme-directed rRNA pseudouridine synthesis"/>
    <property type="evidence" value="ECO:0007669"/>
    <property type="project" value="TreeGrafter"/>
</dbReference>
<gene>
    <name evidence="3" type="ORF">FGIG_07945</name>
</gene>
<dbReference type="GO" id="GO:0009982">
    <property type="term" value="F:pseudouridine synthase activity"/>
    <property type="evidence" value="ECO:0007669"/>
    <property type="project" value="InterPro"/>
</dbReference>
<dbReference type="InterPro" id="IPR006145">
    <property type="entry name" value="PsdUridine_synth_RsuA/RluA"/>
</dbReference>
<dbReference type="PANTHER" id="PTHR21600:SF87">
    <property type="entry name" value="RNA PSEUDOURIDYLATE SYNTHASE DOMAIN-CONTAINING PROTEIN 1"/>
    <property type="match status" value="1"/>
</dbReference>
<sequence length="330" mass="38458">MWNFLMAWEIISRKRATWILIKDLRIVYEEAGLVVLNKHPNLLINDVHPWFHCVTLQMQLFFNRPHYANWDLENMFHFVNRLDYATSGLICIACDRFTAHILGKTFTKRMVGKQYLALVWGHVDLKSVSRNPEVVCQVRPNVYLVQMALGTIDHLWPCGRMQKLVAPATDVRSRNIRNCSTIVVVLEHGCILGEPASHLLLIPQSGRRHQLRVHCAAGLGHPIVGDLSYSPWPFISQPRELVHDTSLDYQLDRMMLHAYRLNLVIRSQRERALIHHQHDRKAFLRDSLTDKHQVLDLCASDPEFFSESEHTWIPETKLHNLSDWQDIFTL</sequence>
<dbReference type="InterPro" id="IPR020103">
    <property type="entry name" value="PsdUridine_synth_cat_dom_sf"/>
</dbReference>
<evidence type="ECO:0000256" key="1">
    <source>
        <dbReference type="ARBA" id="ARBA00010876"/>
    </source>
</evidence>
<comment type="caution">
    <text evidence="3">The sequence shown here is derived from an EMBL/GenBank/DDBJ whole genome shotgun (WGS) entry which is preliminary data.</text>
</comment>
<dbReference type="STRING" id="46835.A0A504YDF1"/>
<dbReference type="GO" id="GO:0003723">
    <property type="term" value="F:RNA binding"/>
    <property type="evidence" value="ECO:0007669"/>
    <property type="project" value="InterPro"/>
</dbReference>
<dbReference type="SUPFAM" id="SSF55120">
    <property type="entry name" value="Pseudouridine synthase"/>
    <property type="match status" value="1"/>
</dbReference>
<evidence type="ECO:0000259" key="2">
    <source>
        <dbReference type="Pfam" id="PF00849"/>
    </source>
</evidence>
<dbReference type="InterPro" id="IPR050188">
    <property type="entry name" value="RluA_PseudoU_synthase"/>
</dbReference>
<proteinExistence type="inferred from homology"/>
<reference evidence="3 4" key="1">
    <citation type="submission" date="2019-04" db="EMBL/GenBank/DDBJ databases">
        <title>Annotation for the trematode Fasciola gigantica.</title>
        <authorList>
            <person name="Choi Y.-J."/>
        </authorList>
    </citation>
    <scope>NUCLEOTIDE SEQUENCE [LARGE SCALE GENOMIC DNA]</scope>
    <source>
        <strain evidence="3">Uganda_cow_1</strain>
    </source>
</reference>
<organism evidence="3 4">
    <name type="scientific">Fasciola gigantica</name>
    <name type="common">Giant liver fluke</name>
    <dbReference type="NCBI Taxonomy" id="46835"/>
    <lineage>
        <taxon>Eukaryota</taxon>
        <taxon>Metazoa</taxon>
        <taxon>Spiralia</taxon>
        <taxon>Lophotrochozoa</taxon>
        <taxon>Platyhelminthes</taxon>
        <taxon>Trematoda</taxon>
        <taxon>Digenea</taxon>
        <taxon>Plagiorchiida</taxon>
        <taxon>Echinostomata</taxon>
        <taxon>Echinostomatoidea</taxon>
        <taxon>Fasciolidae</taxon>
        <taxon>Fasciola</taxon>
    </lineage>
</organism>
<dbReference type="CDD" id="cd02869">
    <property type="entry name" value="PseudoU_synth_RluA_like"/>
    <property type="match status" value="1"/>
</dbReference>
<comment type="similarity">
    <text evidence="1">Belongs to the pseudouridine synthase RluA family.</text>
</comment>
<dbReference type="AlphaFoldDB" id="A0A504YDF1"/>
<keyword evidence="4" id="KW-1185">Reference proteome</keyword>
<dbReference type="EMBL" id="SUNJ01011925">
    <property type="protein sequence ID" value="TPP58526.1"/>
    <property type="molecule type" value="Genomic_DNA"/>
</dbReference>
<dbReference type="OrthoDB" id="418349at2759"/>
<evidence type="ECO:0000313" key="4">
    <source>
        <dbReference type="Proteomes" id="UP000316759"/>
    </source>
</evidence>
<dbReference type="Proteomes" id="UP000316759">
    <property type="component" value="Unassembled WGS sequence"/>
</dbReference>
<evidence type="ECO:0000313" key="3">
    <source>
        <dbReference type="EMBL" id="TPP58526.1"/>
    </source>
</evidence>
<dbReference type="Pfam" id="PF00849">
    <property type="entry name" value="PseudoU_synth_2"/>
    <property type="match status" value="1"/>
</dbReference>
<name>A0A504YDF1_FASGI</name>
<protein>
    <submittedName>
        <fullName evidence="3">Pseudouridine synthase domain containing protein</fullName>
    </submittedName>
</protein>